<evidence type="ECO:0000256" key="7">
    <source>
        <dbReference type="ARBA" id="ARBA00023136"/>
    </source>
</evidence>
<evidence type="ECO:0000256" key="8">
    <source>
        <dbReference type="ARBA" id="ARBA00038436"/>
    </source>
</evidence>
<comment type="caution">
    <text evidence="11">The sequence shown here is derived from an EMBL/GenBank/DDBJ whole genome shotgun (WGS) entry which is preliminary data.</text>
</comment>
<keyword evidence="6 9" id="KW-1133">Transmembrane helix</keyword>
<organism evidence="11 12">
    <name type="scientific">Psychromarinibacter halotolerans</name>
    <dbReference type="NCBI Taxonomy" id="1775175"/>
    <lineage>
        <taxon>Bacteria</taxon>
        <taxon>Pseudomonadati</taxon>
        <taxon>Pseudomonadota</taxon>
        <taxon>Alphaproteobacteria</taxon>
        <taxon>Rhodobacterales</taxon>
        <taxon>Paracoccaceae</taxon>
        <taxon>Psychromarinibacter</taxon>
    </lineage>
</organism>
<dbReference type="EMBL" id="JBHRTB010000010">
    <property type="protein sequence ID" value="MFC3144284.1"/>
    <property type="molecule type" value="Genomic_DNA"/>
</dbReference>
<proteinExistence type="inferred from homology"/>
<evidence type="ECO:0000256" key="6">
    <source>
        <dbReference type="ARBA" id="ARBA00022989"/>
    </source>
</evidence>
<accession>A0ABV7GRQ4</accession>
<dbReference type="PANTHER" id="PTHR35011">
    <property type="entry name" value="2,3-DIKETO-L-GULONATE TRAP TRANSPORTER SMALL PERMEASE PROTEIN YIAM"/>
    <property type="match status" value="1"/>
</dbReference>
<keyword evidence="7 9" id="KW-0472">Membrane</keyword>
<evidence type="ECO:0000256" key="2">
    <source>
        <dbReference type="ARBA" id="ARBA00022448"/>
    </source>
</evidence>
<evidence type="ECO:0000256" key="4">
    <source>
        <dbReference type="ARBA" id="ARBA00022519"/>
    </source>
</evidence>
<comment type="similarity">
    <text evidence="8 9">Belongs to the TRAP transporter small permease family.</text>
</comment>
<dbReference type="Pfam" id="PF04290">
    <property type="entry name" value="DctQ"/>
    <property type="match status" value="1"/>
</dbReference>
<comment type="subunit">
    <text evidence="9">The complex comprises the extracytoplasmic solute receptor protein and the two transmembrane proteins.</text>
</comment>
<comment type="subcellular location">
    <subcellularLocation>
        <location evidence="1 9">Cell inner membrane</location>
        <topology evidence="1 9">Multi-pass membrane protein</topology>
    </subcellularLocation>
</comment>
<protein>
    <recommendedName>
        <fullName evidence="9">TRAP transporter small permease protein</fullName>
    </recommendedName>
</protein>
<feature type="transmembrane region" description="Helical" evidence="9">
    <location>
        <begin position="41"/>
        <end position="58"/>
    </location>
</feature>
<keyword evidence="12" id="KW-1185">Reference proteome</keyword>
<keyword evidence="5 9" id="KW-0812">Transmembrane</keyword>
<dbReference type="PANTHER" id="PTHR35011:SF2">
    <property type="entry name" value="2,3-DIKETO-L-GULONATE TRAP TRANSPORTER SMALL PERMEASE PROTEIN YIAM"/>
    <property type="match status" value="1"/>
</dbReference>
<feature type="transmembrane region" description="Helical" evidence="9">
    <location>
        <begin position="116"/>
        <end position="138"/>
    </location>
</feature>
<dbReference type="InterPro" id="IPR007387">
    <property type="entry name" value="TRAP_DctQ"/>
</dbReference>
<name>A0ABV7GRQ4_9RHOB</name>
<evidence type="ECO:0000256" key="3">
    <source>
        <dbReference type="ARBA" id="ARBA00022475"/>
    </source>
</evidence>
<keyword evidence="3" id="KW-1003">Cell membrane</keyword>
<keyword evidence="2 9" id="KW-0813">Transport</keyword>
<feature type="transmembrane region" description="Helical" evidence="9">
    <location>
        <begin position="79"/>
        <end position="104"/>
    </location>
</feature>
<comment type="function">
    <text evidence="9">Part of the tripartite ATP-independent periplasmic (TRAP) transport system.</text>
</comment>
<comment type="caution">
    <text evidence="9">Lacks conserved residue(s) required for the propagation of feature annotation.</text>
</comment>
<evidence type="ECO:0000256" key="1">
    <source>
        <dbReference type="ARBA" id="ARBA00004429"/>
    </source>
</evidence>
<evidence type="ECO:0000313" key="12">
    <source>
        <dbReference type="Proteomes" id="UP001595632"/>
    </source>
</evidence>
<feature type="domain" description="Tripartite ATP-independent periplasmic transporters DctQ component" evidence="10">
    <location>
        <begin position="16"/>
        <end position="142"/>
    </location>
</feature>
<evidence type="ECO:0000313" key="11">
    <source>
        <dbReference type="EMBL" id="MFC3144284.1"/>
    </source>
</evidence>
<gene>
    <name evidence="11" type="ORF">ACFOGP_16295</name>
</gene>
<dbReference type="RefSeq" id="WP_275634671.1">
    <property type="nucleotide sequence ID" value="NZ_JARGYD010000011.1"/>
</dbReference>
<evidence type="ECO:0000256" key="5">
    <source>
        <dbReference type="ARBA" id="ARBA00022692"/>
    </source>
</evidence>
<reference evidence="12" key="1">
    <citation type="journal article" date="2019" name="Int. J. Syst. Evol. Microbiol.">
        <title>The Global Catalogue of Microorganisms (GCM) 10K type strain sequencing project: providing services to taxonomists for standard genome sequencing and annotation.</title>
        <authorList>
            <consortium name="The Broad Institute Genomics Platform"/>
            <consortium name="The Broad Institute Genome Sequencing Center for Infectious Disease"/>
            <person name="Wu L."/>
            <person name="Ma J."/>
        </authorList>
    </citation>
    <scope>NUCLEOTIDE SEQUENCE [LARGE SCALE GENOMIC DNA]</scope>
    <source>
        <strain evidence="12">KCTC 52366</strain>
    </source>
</reference>
<dbReference type="InterPro" id="IPR055348">
    <property type="entry name" value="DctQ"/>
</dbReference>
<evidence type="ECO:0000256" key="9">
    <source>
        <dbReference type="RuleBase" id="RU369079"/>
    </source>
</evidence>
<sequence>MVKTLRFICAALLAALILLPFLQVIMRDVFGSAIVGAEELTRFLLICTVFVAYPLVVRSGENIVMGELRAALPARWRHWLGLLITLLSLGACVMIAVVTAMNISDNLRNATPTLKIPFWIFLGACFIGFAGGAVFHAIQLFRPETPEDSDTHSVSL</sequence>
<dbReference type="Proteomes" id="UP001595632">
    <property type="component" value="Unassembled WGS sequence"/>
</dbReference>
<evidence type="ECO:0000259" key="10">
    <source>
        <dbReference type="Pfam" id="PF04290"/>
    </source>
</evidence>
<keyword evidence="4 9" id="KW-0997">Cell inner membrane</keyword>